<organism evidence="1">
    <name type="scientific">marine metagenome</name>
    <dbReference type="NCBI Taxonomy" id="408172"/>
    <lineage>
        <taxon>unclassified sequences</taxon>
        <taxon>metagenomes</taxon>
        <taxon>ecological metagenomes</taxon>
    </lineage>
</organism>
<accession>A0A382UQN2</accession>
<proteinExistence type="predicted"/>
<reference evidence="1" key="1">
    <citation type="submission" date="2018-05" db="EMBL/GenBank/DDBJ databases">
        <authorList>
            <person name="Lanie J.A."/>
            <person name="Ng W.-L."/>
            <person name="Kazmierczak K.M."/>
            <person name="Andrzejewski T.M."/>
            <person name="Davidsen T.M."/>
            <person name="Wayne K.J."/>
            <person name="Tettelin H."/>
            <person name="Glass J.I."/>
            <person name="Rusch D."/>
            <person name="Podicherti R."/>
            <person name="Tsui H.-C.T."/>
            <person name="Winkler M.E."/>
        </authorList>
    </citation>
    <scope>NUCLEOTIDE SEQUENCE</scope>
</reference>
<protein>
    <submittedName>
        <fullName evidence="1">Uncharacterized protein</fullName>
    </submittedName>
</protein>
<feature type="non-terminal residue" evidence="1">
    <location>
        <position position="1"/>
    </location>
</feature>
<feature type="non-terminal residue" evidence="1">
    <location>
        <position position="170"/>
    </location>
</feature>
<name>A0A382UQN2_9ZZZZ</name>
<dbReference type="AlphaFoldDB" id="A0A382UQN2"/>
<evidence type="ECO:0000313" key="1">
    <source>
        <dbReference type="EMBL" id="SVD36569.1"/>
    </source>
</evidence>
<dbReference type="EMBL" id="UINC01146062">
    <property type="protein sequence ID" value="SVD36569.1"/>
    <property type="molecule type" value="Genomic_DNA"/>
</dbReference>
<sequence>VVARLIFFPAALVGIIILLSACTDSVEVLSTETPTAVIAGQEAIAAQIMTATTAPTPSPVGTLVALPESTTNMPTAFPPQVPVNQPRLTTERFKLFLNGISLKDGQTVATLEKGLVFIYPAPGVDGAYGAGEIVDLAFYPDSEVASIIWGGVDRNTYRTATVTLDRRREA</sequence>
<gene>
    <name evidence="1" type="ORF">METZ01_LOCUS389423</name>
</gene>